<name>A0AAU9D5P9_9BACT</name>
<dbReference type="EMBL" id="AP025314">
    <property type="protein sequence ID" value="BDD08126.1"/>
    <property type="molecule type" value="Genomic_DNA"/>
</dbReference>
<protein>
    <recommendedName>
        <fullName evidence="3">ABC transporter ATPase</fullName>
    </recommendedName>
</protein>
<sequence>MLLPFENMPDNARVWIFQSNRPFGAEEADALASRIEPFLDTWQAHSVDLNVAYRFEDEHFLIVAVNEDSQQATGCSIDGLTRFVKSLAENGGPDFMDRAIAYNRNGEVRFTELSQIRGKIANGEIGLYDLVYNNALSDLDAFRKGWKLKAQDSWMKRYF</sequence>
<dbReference type="AlphaFoldDB" id="A0AAU9D5P9"/>
<dbReference type="KEGG" id="fax:FUAX_05580"/>
<proteinExistence type="predicted"/>
<organism evidence="1 2">
    <name type="scientific">Fulvitalea axinellae</name>
    <dbReference type="NCBI Taxonomy" id="1182444"/>
    <lineage>
        <taxon>Bacteria</taxon>
        <taxon>Pseudomonadati</taxon>
        <taxon>Bacteroidota</taxon>
        <taxon>Cytophagia</taxon>
        <taxon>Cytophagales</taxon>
        <taxon>Persicobacteraceae</taxon>
        <taxon>Fulvitalea</taxon>
    </lineage>
</organism>
<dbReference type="Proteomes" id="UP001348817">
    <property type="component" value="Chromosome"/>
</dbReference>
<dbReference type="RefSeq" id="WP_338393402.1">
    <property type="nucleotide sequence ID" value="NZ_AP025314.1"/>
</dbReference>
<evidence type="ECO:0000313" key="1">
    <source>
        <dbReference type="EMBL" id="BDD08126.1"/>
    </source>
</evidence>
<evidence type="ECO:0000313" key="2">
    <source>
        <dbReference type="Proteomes" id="UP001348817"/>
    </source>
</evidence>
<reference evidence="1 2" key="1">
    <citation type="submission" date="2021-12" db="EMBL/GenBank/DDBJ databases">
        <title>Genome sequencing of bacteria with rrn-lacking chromosome and rrn-plasmid.</title>
        <authorList>
            <person name="Anda M."/>
            <person name="Iwasaki W."/>
        </authorList>
    </citation>
    <scope>NUCLEOTIDE SEQUENCE [LARGE SCALE GENOMIC DNA]</scope>
    <source>
        <strain evidence="1 2">DSM 100852</strain>
    </source>
</reference>
<gene>
    <name evidence="1" type="ORF">FUAX_05580</name>
</gene>
<evidence type="ECO:0008006" key="3">
    <source>
        <dbReference type="Google" id="ProtNLM"/>
    </source>
</evidence>
<accession>A0AAU9D5P9</accession>
<keyword evidence="2" id="KW-1185">Reference proteome</keyword>